<dbReference type="OrthoDB" id="7592866at2"/>
<evidence type="ECO:0000313" key="4">
    <source>
        <dbReference type="Proteomes" id="UP000293902"/>
    </source>
</evidence>
<reference evidence="1 4" key="2">
    <citation type="submission" date="2019-02" db="EMBL/GenBank/DDBJ databases">
        <title>Complete genome sequence of Desulfobacter hydrogenophilus AcRS1.</title>
        <authorList>
            <person name="Marietou A."/>
            <person name="Lund M.B."/>
            <person name="Marshall I.P.G."/>
            <person name="Schreiber L."/>
            <person name="Jorgensen B."/>
        </authorList>
    </citation>
    <scope>NUCLEOTIDE SEQUENCE [LARGE SCALE GENOMIC DNA]</scope>
    <source>
        <strain evidence="1 4">AcRS1</strain>
    </source>
</reference>
<dbReference type="EMBL" id="CP036313">
    <property type="protein sequence ID" value="QBH13017.1"/>
    <property type="molecule type" value="Genomic_DNA"/>
</dbReference>
<protein>
    <submittedName>
        <fullName evidence="2">Uncharacterized protein</fullName>
    </submittedName>
</protein>
<gene>
    <name evidence="2" type="ORF">DO021_00840</name>
    <name evidence="1" type="ORF">EYB58_08855</name>
</gene>
<organism evidence="2 3">
    <name type="scientific">Desulfobacter hydrogenophilus</name>
    <dbReference type="NCBI Taxonomy" id="2291"/>
    <lineage>
        <taxon>Bacteria</taxon>
        <taxon>Pseudomonadati</taxon>
        <taxon>Thermodesulfobacteriota</taxon>
        <taxon>Desulfobacteria</taxon>
        <taxon>Desulfobacterales</taxon>
        <taxon>Desulfobacteraceae</taxon>
        <taxon>Desulfobacter</taxon>
    </lineage>
</organism>
<sequence length="150" mass="17814">MSEQNFDYEVRCKSCFNKFIVQMYDSHDKCLWLVDNKDWYCDSCKREYLDKKTEMFSKANAGLGFPPLTGTQKRIAWAEKIRAELINKANYLNSTLSHEDEDAKTLSDKAFLLFFQEWQTETDAKWWIDNRTTNVRDISIRIKEITDTLL</sequence>
<evidence type="ECO:0000313" key="1">
    <source>
        <dbReference type="EMBL" id="QBH13017.1"/>
    </source>
</evidence>
<evidence type="ECO:0000313" key="2">
    <source>
        <dbReference type="EMBL" id="RAM04001.1"/>
    </source>
</evidence>
<reference evidence="2 3" key="1">
    <citation type="submission" date="2018-06" db="EMBL/GenBank/DDBJ databases">
        <title>Complete Genome Sequence of Desulfobacter hydrogenophilus (DSM3380).</title>
        <authorList>
            <person name="Marietou A."/>
            <person name="Schreiber L."/>
            <person name="Marshall I."/>
            <person name="Jorgensen B."/>
        </authorList>
    </citation>
    <scope>NUCLEOTIDE SEQUENCE [LARGE SCALE GENOMIC DNA]</scope>
    <source>
        <strain evidence="2 3">DSM 3380</strain>
    </source>
</reference>
<proteinExistence type="predicted"/>
<dbReference type="Proteomes" id="UP000293902">
    <property type="component" value="Chromosome"/>
</dbReference>
<dbReference type="RefSeq" id="WP_111952714.1">
    <property type="nucleotide sequence ID" value="NZ_CP036313.1"/>
</dbReference>
<dbReference type="EMBL" id="QLNI01000001">
    <property type="protein sequence ID" value="RAM04001.1"/>
    <property type="molecule type" value="Genomic_DNA"/>
</dbReference>
<evidence type="ECO:0000313" key="3">
    <source>
        <dbReference type="Proteomes" id="UP000248798"/>
    </source>
</evidence>
<dbReference type="Proteomes" id="UP000248798">
    <property type="component" value="Unassembled WGS sequence"/>
</dbReference>
<keyword evidence="4" id="KW-1185">Reference proteome</keyword>
<dbReference type="AlphaFoldDB" id="A0A328FHE1"/>
<name>A0A328FHE1_9BACT</name>
<accession>A0A328FHE1</accession>